<protein>
    <submittedName>
        <fullName evidence="1">Uncharacterized protein</fullName>
    </submittedName>
</protein>
<proteinExistence type="predicted"/>
<reference evidence="1 2" key="1">
    <citation type="submission" date="2019-10" db="EMBL/GenBank/DDBJ databases">
        <title>Genome Sequences from Six Type Strain Members of the Archaeal Family Sulfolobaceae: Acidianus ambivalens, Acidianus infernus, Metallosphaera prunae, Stygiolobus azoricus, Sulfolobus metallicus, and Sulfurisphaera ohwakuensis.</title>
        <authorList>
            <person name="Counts J.A."/>
            <person name="Kelly R.M."/>
        </authorList>
    </citation>
    <scope>NUCLEOTIDE SEQUENCE [LARGE SCALE GENOMIC DNA]</scope>
    <source>
        <strain evidence="1 2">FC6</strain>
    </source>
</reference>
<dbReference type="Proteomes" id="UP000423396">
    <property type="component" value="Chromosome"/>
</dbReference>
<dbReference type="AlphaFoldDB" id="A0A650CQF6"/>
<dbReference type="OrthoDB" id="44241at2157"/>
<evidence type="ECO:0000313" key="2">
    <source>
        <dbReference type="Proteomes" id="UP000423396"/>
    </source>
</evidence>
<keyword evidence="2" id="KW-1185">Reference proteome</keyword>
<sequence>MTFYSRFTADSIISMHVAINKKLGSTQHGMLFAYEYKKLGNMWALAKPSEVIDVIKSSKLKLGRAKSRMNTEVKVEVKGEVELPEPQGLSYCLSQCVPTLFGKTYFTVKKLHEQKVIIGDTSVYTGWFTNDHMSGLKPVFKTLSEGTLVFVENKGEYDKLLPAGLNFMVSIEDLRSLLDKVRVNG</sequence>
<gene>
    <name evidence="1" type="ORF">D1868_06660</name>
</gene>
<accession>A0A650CQF6</accession>
<dbReference type="RefSeq" id="WP_156006747.1">
    <property type="nucleotide sequence ID" value="NZ_CP045483.1"/>
</dbReference>
<name>A0A650CQF6_9CREN</name>
<evidence type="ECO:0000313" key="1">
    <source>
        <dbReference type="EMBL" id="QGR19707.1"/>
    </source>
</evidence>
<dbReference type="GeneID" id="42798737"/>
<dbReference type="KEGG" id="sazo:D1868_06660"/>
<dbReference type="EMBL" id="CP045483">
    <property type="protein sequence ID" value="QGR19707.1"/>
    <property type="molecule type" value="Genomic_DNA"/>
</dbReference>
<organism evidence="1 2">
    <name type="scientific">Stygiolobus azoricus</name>
    <dbReference type="NCBI Taxonomy" id="41675"/>
    <lineage>
        <taxon>Archaea</taxon>
        <taxon>Thermoproteota</taxon>
        <taxon>Thermoprotei</taxon>
        <taxon>Sulfolobales</taxon>
        <taxon>Sulfolobaceae</taxon>
        <taxon>Stygiolobus</taxon>
    </lineage>
</organism>